<sequence length="109" mass="12010">MLRNFGKILGRLPRKETIDFVKNVAFLAGLNALSMSVVYHKDAETSWFEWPLAILIGIVTGATAALSSLLYMESWETAPPRVHHSMVATTVAVVLAAGLYTKWKLVGHL</sequence>
<feature type="transmembrane region" description="Helical" evidence="1">
    <location>
        <begin position="20"/>
        <end position="40"/>
    </location>
</feature>
<dbReference type="EMBL" id="JAARLZ010000006">
    <property type="protein sequence ID" value="NII07241.1"/>
    <property type="molecule type" value="Genomic_DNA"/>
</dbReference>
<reference evidence="2 3" key="1">
    <citation type="submission" date="2020-03" db="EMBL/GenBank/DDBJ databases">
        <authorList>
            <person name="Lai Q."/>
        </authorList>
    </citation>
    <scope>NUCLEOTIDE SEQUENCE [LARGE SCALE GENOMIC DNA]</scope>
    <source>
        <strain evidence="2 3">CCUG 25036</strain>
    </source>
</reference>
<evidence type="ECO:0000256" key="1">
    <source>
        <dbReference type="SAM" id="Phobius"/>
    </source>
</evidence>
<keyword evidence="3" id="KW-1185">Reference proteome</keyword>
<dbReference type="Proteomes" id="UP000490980">
    <property type="component" value="Unassembled WGS sequence"/>
</dbReference>
<accession>A0A7X5UB19</accession>
<feature type="transmembrane region" description="Helical" evidence="1">
    <location>
        <begin position="84"/>
        <end position="103"/>
    </location>
</feature>
<feature type="transmembrane region" description="Helical" evidence="1">
    <location>
        <begin position="52"/>
        <end position="72"/>
    </location>
</feature>
<proteinExistence type="predicted"/>
<organism evidence="2 3">
    <name type="scientific">Luteibacter anthropi</name>
    <dbReference type="NCBI Taxonomy" id="564369"/>
    <lineage>
        <taxon>Bacteria</taxon>
        <taxon>Pseudomonadati</taxon>
        <taxon>Pseudomonadota</taxon>
        <taxon>Gammaproteobacteria</taxon>
        <taxon>Lysobacterales</taxon>
        <taxon>Rhodanobacteraceae</taxon>
        <taxon>Luteibacter</taxon>
    </lineage>
</organism>
<protein>
    <submittedName>
        <fullName evidence="2">Uncharacterized protein</fullName>
    </submittedName>
</protein>
<dbReference type="RefSeq" id="WP_166948950.1">
    <property type="nucleotide sequence ID" value="NZ_JAARLZ010000006.1"/>
</dbReference>
<name>A0A7X5UB19_9GAMM</name>
<keyword evidence="1" id="KW-1133">Transmembrane helix</keyword>
<evidence type="ECO:0000313" key="2">
    <source>
        <dbReference type="EMBL" id="NII07241.1"/>
    </source>
</evidence>
<dbReference type="AlphaFoldDB" id="A0A7X5UB19"/>
<keyword evidence="1" id="KW-0812">Transmembrane</keyword>
<evidence type="ECO:0000313" key="3">
    <source>
        <dbReference type="Proteomes" id="UP000490980"/>
    </source>
</evidence>
<comment type="caution">
    <text evidence="2">The sequence shown here is derived from an EMBL/GenBank/DDBJ whole genome shotgun (WGS) entry which is preliminary data.</text>
</comment>
<gene>
    <name evidence="2" type="ORF">HBF25_12690</name>
</gene>
<keyword evidence="1" id="KW-0472">Membrane</keyword>